<evidence type="ECO:0000313" key="2">
    <source>
        <dbReference type="Proteomes" id="UP000186666"/>
    </source>
</evidence>
<keyword evidence="2" id="KW-1185">Reference proteome</keyword>
<protein>
    <submittedName>
        <fullName evidence="1">Uncharacterized protein</fullName>
    </submittedName>
</protein>
<dbReference type="Gene3D" id="2.40.30.10">
    <property type="entry name" value="Translation factors"/>
    <property type="match status" value="1"/>
</dbReference>
<evidence type="ECO:0000313" key="1">
    <source>
        <dbReference type="EMBL" id="SIR68414.1"/>
    </source>
</evidence>
<reference evidence="1 2" key="1">
    <citation type="submission" date="2017-01" db="EMBL/GenBank/DDBJ databases">
        <authorList>
            <person name="Varghese N."/>
            <person name="Submissions S."/>
        </authorList>
    </citation>
    <scope>NUCLEOTIDE SEQUENCE [LARGE SCALE GENOMIC DNA]</scope>
    <source>
        <strain evidence="1 2">ATCC 23464</strain>
    </source>
</reference>
<accession>A0ABY1KDY3</accession>
<name>A0ABY1KDY3_9BACL</name>
<comment type="caution">
    <text evidence="1">The sequence shown here is derived from an EMBL/GenBank/DDBJ whole genome shotgun (WGS) entry which is preliminary data.</text>
</comment>
<sequence length="132" mass="15668">MWISYEEKRNHPPDFRVRYRFLTIDEGGRNELPYQGYRSDFAIEADFNRSFIDLRIIHPEFEEENGKLILEETIKIHNSGTARMWILFPKSRVRHRNELVIGMKGYFMEGNKKVAEAEIIEIIGLHTNPSIE</sequence>
<gene>
    <name evidence="1" type="ORF">SAMN05421578_1332</name>
</gene>
<dbReference type="RefSeq" id="WP_068590927.1">
    <property type="nucleotide sequence ID" value="NZ_FTNK01000033.1"/>
</dbReference>
<dbReference type="EMBL" id="FTNK01000033">
    <property type="protein sequence ID" value="SIR68414.1"/>
    <property type="molecule type" value="Genomic_DNA"/>
</dbReference>
<organism evidence="1 2">
    <name type="scientific">Paenibacillus macquariensis</name>
    <dbReference type="NCBI Taxonomy" id="948756"/>
    <lineage>
        <taxon>Bacteria</taxon>
        <taxon>Bacillati</taxon>
        <taxon>Bacillota</taxon>
        <taxon>Bacilli</taxon>
        <taxon>Bacillales</taxon>
        <taxon>Paenibacillaceae</taxon>
        <taxon>Paenibacillus</taxon>
    </lineage>
</organism>
<dbReference type="Proteomes" id="UP000186666">
    <property type="component" value="Unassembled WGS sequence"/>
</dbReference>
<proteinExistence type="predicted"/>